<keyword evidence="1" id="KW-0732">Signal</keyword>
<comment type="caution">
    <text evidence="3">The sequence shown here is derived from an EMBL/GenBank/DDBJ whole genome shotgun (WGS) entry which is preliminary data.</text>
</comment>
<evidence type="ECO:0000256" key="1">
    <source>
        <dbReference type="SAM" id="SignalP"/>
    </source>
</evidence>
<dbReference type="InterPro" id="IPR000866">
    <property type="entry name" value="AhpC/TSA"/>
</dbReference>
<feature type="signal peptide" evidence="1">
    <location>
        <begin position="1"/>
        <end position="32"/>
    </location>
</feature>
<proteinExistence type="predicted"/>
<feature type="domain" description="Alkyl hydroperoxide reductase subunit C/ Thiol specific antioxidant" evidence="2">
    <location>
        <begin position="36"/>
        <end position="69"/>
    </location>
</feature>
<reference evidence="3" key="1">
    <citation type="journal article" date="2020" name="mSystems">
        <title>Genome- and Community-Level Interaction Insights into Carbon Utilization and Element Cycling Functions of Hydrothermarchaeota in Hydrothermal Sediment.</title>
        <authorList>
            <person name="Zhou Z."/>
            <person name="Liu Y."/>
            <person name="Xu W."/>
            <person name="Pan J."/>
            <person name="Luo Z.H."/>
            <person name="Li M."/>
        </authorList>
    </citation>
    <scope>NUCLEOTIDE SEQUENCE [LARGE SCALE GENOMIC DNA]</scope>
    <source>
        <strain evidence="3">SpSt-1182</strain>
    </source>
</reference>
<gene>
    <name evidence="3" type="ORF">ENN51_06090</name>
</gene>
<evidence type="ECO:0000313" key="3">
    <source>
        <dbReference type="EMBL" id="HDQ99836.1"/>
    </source>
</evidence>
<name>A0A7V0T6G6_UNCW3</name>
<sequence>MTAMRPYRVAPGRAVLFLAAVMLLLLPAAASAALRVGDTAPNFSLPDTAGQYHSLSDHAGKVVLLNFWVST</sequence>
<dbReference type="EMBL" id="DSBX01000225">
    <property type="protein sequence ID" value="HDQ99836.1"/>
    <property type="molecule type" value="Genomic_DNA"/>
</dbReference>
<dbReference type="Gene3D" id="3.40.30.10">
    <property type="entry name" value="Glutaredoxin"/>
    <property type="match status" value="1"/>
</dbReference>
<dbReference type="Pfam" id="PF00578">
    <property type="entry name" value="AhpC-TSA"/>
    <property type="match status" value="1"/>
</dbReference>
<feature type="chain" id="PRO_5030825240" evidence="1">
    <location>
        <begin position="33"/>
        <end position="71"/>
    </location>
</feature>
<accession>A0A7V0T6G6</accession>
<evidence type="ECO:0000259" key="2">
    <source>
        <dbReference type="Pfam" id="PF00578"/>
    </source>
</evidence>
<dbReference type="InterPro" id="IPR036249">
    <property type="entry name" value="Thioredoxin-like_sf"/>
</dbReference>
<dbReference type="GO" id="GO:0016209">
    <property type="term" value="F:antioxidant activity"/>
    <property type="evidence" value="ECO:0007669"/>
    <property type="project" value="InterPro"/>
</dbReference>
<dbReference type="GO" id="GO:0016491">
    <property type="term" value="F:oxidoreductase activity"/>
    <property type="evidence" value="ECO:0007669"/>
    <property type="project" value="InterPro"/>
</dbReference>
<dbReference type="AlphaFoldDB" id="A0A7V0T6G6"/>
<dbReference type="SUPFAM" id="SSF52833">
    <property type="entry name" value="Thioredoxin-like"/>
    <property type="match status" value="1"/>
</dbReference>
<dbReference type="Proteomes" id="UP000885672">
    <property type="component" value="Unassembled WGS sequence"/>
</dbReference>
<protein>
    <submittedName>
        <fullName evidence="3">Redoxin domain-containing protein</fullName>
    </submittedName>
</protein>
<organism evidence="3">
    <name type="scientific">candidate division WOR-3 bacterium</name>
    <dbReference type="NCBI Taxonomy" id="2052148"/>
    <lineage>
        <taxon>Bacteria</taxon>
        <taxon>Bacteria division WOR-3</taxon>
    </lineage>
</organism>